<dbReference type="AlphaFoldDB" id="A0A2S9XXU8"/>
<keyword evidence="2" id="KW-1185">Reference proteome</keyword>
<protein>
    <recommendedName>
        <fullName evidence="3">PilZ domain-containing protein</fullName>
    </recommendedName>
</protein>
<proteinExistence type="predicted"/>
<reference evidence="1 2" key="1">
    <citation type="submission" date="2018-03" db="EMBL/GenBank/DDBJ databases">
        <title>Draft Genome Sequences of the Obligatory Marine Myxobacteria Enhygromyxa salina SWB005.</title>
        <authorList>
            <person name="Poehlein A."/>
            <person name="Moghaddam J.A."/>
            <person name="Harms H."/>
            <person name="Alanjari M."/>
            <person name="Koenig G.M."/>
            <person name="Daniel R."/>
            <person name="Schaeberle T.F."/>
        </authorList>
    </citation>
    <scope>NUCLEOTIDE SEQUENCE [LARGE SCALE GENOMIC DNA]</scope>
    <source>
        <strain evidence="1 2">SWB005</strain>
    </source>
</reference>
<comment type="caution">
    <text evidence="1">The sequence shown here is derived from an EMBL/GenBank/DDBJ whole genome shotgun (WGS) entry which is preliminary data.</text>
</comment>
<evidence type="ECO:0008006" key="3">
    <source>
        <dbReference type="Google" id="ProtNLM"/>
    </source>
</evidence>
<evidence type="ECO:0000313" key="1">
    <source>
        <dbReference type="EMBL" id="PRP97682.1"/>
    </source>
</evidence>
<dbReference type="RefSeq" id="WP_106392547.1">
    <property type="nucleotide sequence ID" value="NZ_PVNK01000149.1"/>
</dbReference>
<name>A0A2S9XXU8_9BACT</name>
<dbReference type="OrthoDB" id="5516218at2"/>
<dbReference type="Proteomes" id="UP000237968">
    <property type="component" value="Unassembled WGS sequence"/>
</dbReference>
<accession>A0A2S9XXU8</accession>
<evidence type="ECO:0000313" key="2">
    <source>
        <dbReference type="Proteomes" id="UP000237968"/>
    </source>
</evidence>
<dbReference type="EMBL" id="PVNK01000149">
    <property type="protein sequence ID" value="PRP97682.1"/>
    <property type="molecule type" value="Genomic_DNA"/>
</dbReference>
<sequence>MPPTTATVTRRDSRHMIGSFVAPGSEAGAGEGFMVAELSREGMSLLRVASKQGEARGLDRRFNWLAVPLPERGAQVCALTEVVHRRRFGPLEMLGVRFEQMSASDRELLHDYLDERDHLSFGARGLFGARDRANPSP</sequence>
<organism evidence="1 2">
    <name type="scientific">Enhygromyxa salina</name>
    <dbReference type="NCBI Taxonomy" id="215803"/>
    <lineage>
        <taxon>Bacteria</taxon>
        <taxon>Pseudomonadati</taxon>
        <taxon>Myxococcota</taxon>
        <taxon>Polyangia</taxon>
        <taxon>Nannocystales</taxon>
        <taxon>Nannocystaceae</taxon>
        <taxon>Enhygromyxa</taxon>
    </lineage>
</organism>
<gene>
    <name evidence="1" type="ORF">ENSA5_31890</name>
</gene>